<dbReference type="Proteomes" id="UP000034854">
    <property type="component" value="Unassembled WGS sequence"/>
</dbReference>
<accession>A0A0G0UBQ5</accession>
<dbReference type="EMBL" id="LCAG01000015">
    <property type="protein sequence ID" value="KKR86409.1"/>
    <property type="molecule type" value="Genomic_DNA"/>
</dbReference>
<reference evidence="1 2" key="1">
    <citation type="journal article" date="2015" name="Nature">
        <title>rRNA introns, odd ribosomes, and small enigmatic genomes across a large radiation of phyla.</title>
        <authorList>
            <person name="Brown C.T."/>
            <person name="Hug L.A."/>
            <person name="Thomas B.C."/>
            <person name="Sharon I."/>
            <person name="Castelle C.J."/>
            <person name="Singh A."/>
            <person name="Wilkins M.J."/>
            <person name="Williams K.H."/>
            <person name="Banfield J.F."/>
        </authorList>
    </citation>
    <scope>NUCLEOTIDE SEQUENCE [LARGE SCALE GENOMIC DNA]</scope>
</reference>
<dbReference type="SUPFAM" id="SSF101386">
    <property type="entry name" value="all-alpha NTP pyrophosphatases"/>
    <property type="match status" value="1"/>
</dbReference>
<dbReference type="AlphaFoldDB" id="A0A0G0UBQ5"/>
<name>A0A0G0UBQ5_9BACT</name>
<protein>
    <recommendedName>
        <fullName evidence="3">Pyrophosphatase</fullName>
    </recommendedName>
</protein>
<evidence type="ECO:0008006" key="3">
    <source>
        <dbReference type="Google" id="ProtNLM"/>
    </source>
</evidence>
<sequence length="101" mass="12046">MDIQVLTKRIKEISDIYAEKFDISRDDNWYVLKLQEEMGELIQSYLMMSGQARKKDKNSDEIKNNFEHEVADILCHILLLADHYGIDLDTVVQKKWLDWKK</sequence>
<organism evidence="1 2">
    <name type="scientific">Candidatus Curtissbacteria bacterium GW2011_GWA1_41_11</name>
    <dbReference type="NCBI Taxonomy" id="1618409"/>
    <lineage>
        <taxon>Bacteria</taxon>
        <taxon>Candidatus Curtissiibacteriota</taxon>
    </lineage>
</organism>
<proteinExistence type="predicted"/>
<evidence type="ECO:0000313" key="2">
    <source>
        <dbReference type="Proteomes" id="UP000034854"/>
    </source>
</evidence>
<evidence type="ECO:0000313" key="1">
    <source>
        <dbReference type="EMBL" id="KKR86409.1"/>
    </source>
</evidence>
<dbReference type="CDD" id="cd11538">
    <property type="entry name" value="NTP-PPase_u1"/>
    <property type="match status" value="1"/>
</dbReference>
<gene>
    <name evidence="1" type="ORF">UU34_C0015G0004</name>
</gene>
<dbReference type="Gene3D" id="1.10.287.1080">
    <property type="entry name" value="MazG-like"/>
    <property type="match status" value="1"/>
</dbReference>
<comment type="caution">
    <text evidence="1">The sequence shown here is derived from an EMBL/GenBank/DDBJ whole genome shotgun (WGS) entry which is preliminary data.</text>
</comment>